<feature type="compositionally biased region" description="Basic and acidic residues" evidence="1">
    <location>
        <begin position="188"/>
        <end position="207"/>
    </location>
</feature>
<name>A0A0G4FNE9_9ALVE</name>
<feature type="compositionally biased region" description="Basic and acidic residues" evidence="1">
    <location>
        <begin position="53"/>
        <end position="72"/>
    </location>
</feature>
<dbReference type="VEuPathDB" id="CryptoDB:Cvel_17847"/>
<sequence>MRQGEDETTKGWQEVRTKRQGGTKGRAGREIGMKERRAVGRETRGKRGAQNGIKERRAWLEEKQGARCEDRTTGGNEGQGWKRSRGQKVRTERQGATKGRAGKARDEDRTAAEPNHRGKDGTTGDKHRRGGDRQDCGGREGQKNRVQEETTRRGAWRLIGKKTPNQRDSELVSLRAGAVEGPGRVRTVRKEQTNRKGEAKGGEEGTQRAEGAGTKGKGSRRSCGE</sequence>
<organism evidence="2">
    <name type="scientific">Chromera velia CCMP2878</name>
    <dbReference type="NCBI Taxonomy" id="1169474"/>
    <lineage>
        <taxon>Eukaryota</taxon>
        <taxon>Sar</taxon>
        <taxon>Alveolata</taxon>
        <taxon>Colpodellida</taxon>
        <taxon>Chromeraceae</taxon>
        <taxon>Chromera</taxon>
    </lineage>
</organism>
<accession>A0A0G4FNE9</accession>
<protein>
    <submittedName>
        <fullName evidence="2">Uncharacterized protein</fullName>
    </submittedName>
</protein>
<evidence type="ECO:0000313" key="2">
    <source>
        <dbReference type="EMBL" id="CEM15546.1"/>
    </source>
</evidence>
<dbReference type="EMBL" id="CDMZ01000493">
    <property type="protein sequence ID" value="CEM15546.1"/>
    <property type="molecule type" value="Genomic_DNA"/>
</dbReference>
<reference evidence="2" key="1">
    <citation type="submission" date="2014-11" db="EMBL/GenBank/DDBJ databases">
        <authorList>
            <person name="Otto D Thomas"/>
            <person name="Naeem Raeece"/>
        </authorList>
    </citation>
    <scope>NUCLEOTIDE SEQUENCE</scope>
</reference>
<feature type="compositionally biased region" description="Basic and acidic residues" evidence="1">
    <location>
        <begin position="27"/>
        <end position="45"/>
    </location>
</feature>
<feature type="compositionally biased region" description="Basic and acidic residues" evidence="1">
    <location>
        <begin position="1"/>
        <end position="17"/>
    </location>
</feature>
<feature type="compositionally biased region" description="Basic and acidic residues" evidence="1">
    <location>
        <begin position="103"/>
        <end position="152"/>
    </location>
</feature>
<dbReference type="AlphaFoldDB" id="A0A0G4FNE9"/>
<proteinExistence type="predicted"/>
<gene>
    <name evidence="2" type="ORF">Cvel_17847</name>
</gene>
<evidence type="ECO:0000256" key="1">
    <source>
        <dbReference type="SAM" id="MobiDB-lite"/>
    </source>
</evidence>
<feature type="region of interest" description="Disordered" evidence="1">
    <location>
        <begin position="1"/>
        <end position="225"/>
    </location>
</feature>